<feature type="transmembrane region" description="Helical" evidence="5">
    <location>
        <begin position="334"/>
        <end position="353"/>
    </location>
</feature>
<comment type="subcellular location">
    <subcellularLocation>
        <location evidence="1">Membrane</location>
        <topology evidence="1">Multi-pass membrane protein</topology>
    </subcellularLocation>
</comment>
<evidence type="ECO:0000256" key="2">
    <source>
        <dbReference type="ARBA" id="ARBA00022692"/>
    </source>
</evidence>
<dbReference type="InterPro" id="IPR005829">
    <property type="entry name" value="Sugar_transporter_CS"/>
</dbReference>
<evidence type="ECO:0000256" key="5">
    <source>
        <dbReference type="SAM" id="Phobius"/>
    </source>
</evidence>
<feature type="transmembrane region" description="Helical" evidence="5">
    <location>
        <begin position="232"/>
        <end position="254"/>
    </location>
</feature>
<feature type="transmembrane region" description="Helical" evidence="5">
    <location>
        <begin position="475"/>
        <end position="500"/>
    </location>
</feature>
<evidence type="ECO:0000259" key="6">
    <source>
        <dbReference type="PROSITE" id="PS50850"/>
    </source>
</evidence>
<protein>
    <submittedName>
        <fullName evidence="7">Metabolite transporter</fullName>
    </submittedName>
</protein>
<proteinExistence type="predicted"/>
<evidence type="ECO:0000313" key="7">
    <source>
        <dbReference type="EMBL" id="BAB59266.1"/>
    </source>
</evidence>
<reference evidence="7 8" key="2">
    <citation type="journal article" date="2000" name="Proc. Natl. Acad. Sci. U.S.A.">
        <title>Archaeal adaptation to higher temperatures revealed by genomic sequence of Thermoplasma volcanium.</title>
        <authorList>
            <person name="Kawashima T."/>
            <person name="Amano N."/>
            <person name="Koike H."/>
            <person name="Makino S."/>
            <person name="Higuchi S."/>
            <person name="Kawashima-Ohya Y."/>
            <person name="Watanabe K."/>
            <person name="Yamazaki M."/>
            <person name="Kanehori K."/>
            <person name="Kawamoto T."/>
            <person name="Nunoshiba T."/>
            <person name="Yamamoto Y."/>
            <person name="Aramaki H."/>
            <person name="Makino K."/>
            <person name="Suzuki M."/>
        </authorList>
    </citation>
    <scope>NUCLEOTIDE SEQUENCE [LARGE SCALE GENOMIC DNA]</scope>
    <source>
        <strain evidence="8">ATCC 51530 / DSM 4299 / JCM 9571 / NBRC 15438 / GSS1</strain>
    </source>
</reference>
<feature type="transmembrane region" description="Helical" evidence="5">
    <location>
        <begin position="168"/>
        <end position="186"/>
    </location>
</feature>
<feature type="transmembrane region" description="Helical" evidence="5">
    <location>
        <begin position="381"/>
        <end position="399"/>
    </location>
</feature>
<feature type="transmembrane region" description="Helical" evidence="5">
    <location>
        <begin position="506"/>
        <end position="527"/>
    </location>
</feature>
<keyword evidence="4 5" id="KW-0472">Membrane</keyword>
<keyword evidence="8" id="KW-1185">Reference proteome</keyword>
<dbReference type="STRING" id="273116.gene:9380892"/>
<reference evidence="7 8" key="1">
    <citation type="journal article" date="1999" name="Proc. Jpn. Acad.">
        <title>Determination of the complete genomic DNA sequence of Thermoplasma volvanium GSS1.</title>
        <authorList>
            <person name="Kawashima T."/>
            <person name="Yamamoto Y."/>
            <person name="Aramaki H."/>
            <person name="Nunoshiba T."/>
            <person name="Kawamoto T."/>
            <person name="Watanabe K."/>
            <person name="Yamazaki M."/>
            <person name="Kanehori K."/>
            <person name="Amano N."/>
            <person name="Ohya Y."/>
            <person name="Makino K."/>
            <person name="Suzuki M."/>
        </authorList>
    </citation>
    <scope>NUCLEOTIDE SEQUENCE [LARGE SCALE GENOMIC DNA]</scope>
    <source>
        <strain evidence="8">ATCC 51530 / DSM 4299 / JCM 9571 / NBRC 15438 / GSS1</strain>
    </source>
</reference>
<feature type="domain" description="Major facilitator superfamily (MFS) profile" evidence="6">
    <location>
        <begin position="100"/>
        <end position="531"/>
    </location>
</feature>
<feature type="transmembrane region" description="Helical" evidence="5">
    <location>
        <begin position="192"/>
        <end position="211"/>
    </location>
</feature>
<feature type="transmembrane region" description="Helical" evidence="5">
    <location>
        <begin position="136"/>
        <end position="156"/>
    </location>
</feature>
<organism evidence="7 8">
    <name type="scientific">Thermoplasma volcanium (strain ATCC 51530 / DSM 4299 / JCM 9571 / NBRC 15438 / GSS1)</name>
    <dbReference type="NCBI Taxonomy" id="273116"/>
    <lineage>
        <taxon>Archaea</taxon>
        <taxon>Methanobacteriati</taxon>
        <taxon>Thermoplasmatota</taxon>
        <taxon>Thermoplasmata</taxon>
        <taxon>Thermoplasmatales</taxon>
        <taxon>Thermoplasmataceae</taxon>
        <taxon>Thermoplasma</taxon>
    </lineage>
</organism>
<dbReference type="PROSITE" id="PS00217">
    <property type="entry name" value="SUGAR_TRANSPORT_2"/>
    <property type="match status" value="1"/>
</dbReference>
<dbReference type="EMBL" id="BA000011">
    <property type="protein sequence ID" value="BAB59266.1"/>
    <property type="molecule type" value="Genomic_DNA"/>
</dbReference>
<evidence type="ECO:0000256" key="3">
    <source>
        <dbReference type="ARBA" id="ARBA00022989"/>
    </source>
</evidence>
<dbReference type="GO" id="GO:0016020">
    <property type="term" value="C:membrane"/>
    <property type="evidence" value="ECO:0007669"/>
    <property type="project" value="UniProtKB-SubCell"/>
</dbReference>
<dbReference type="GO" id="GO:0022857">
    <property type="term" value="F:transmembrane transporter activity"/>
    <property type="evidence" value="ECO:0007669"/>
    <property type="project" value="InterPro"/>
</dbReference>
<keyword evidence="2 5" id="KW-0812">Transmembrane</keyword>
<dbReference type="PROSITE" id="PS50850">
    <property type="entry name" value="MFS"/>
    <property type="match status" value="1"/>
</dbReference>
<name>Q97CH7_THEVO</name>
<feature type="transmembrane region" description="Helical" evidence="5">
    <location>
        <begin position="112"/>
        <end position="130"/>
    </location>
</feature>
<keyword evidence="3 5" id="KW-1133">Transmembrane helix</keyword>
<dbReference type="PaxDb" id="273116-14324338"/>
<gene>
    <name evidence="7" type="ORF">TVG0132220</name>
</gene>
<dbReference type="Gene3D" id="1.20.1250.20">
    <property type="entry name" value="MFS general substrate transporter like domains"/>
    <property type="match status" value="1"/>
</dbReference>
<dbReference type="SUPFAM" id="SSF103473">
    <property type="entry name" value="MFS general substrate transporter"/>
    <property type="match status" value="1"/>
</dbReference>
<sequence>MESEFPGKTIINHIIKINLWRYPFIILVLPQVKQRLESYLLHLIIYNIYRQYIHIYTTIYYLYNVYLKFNNLSFDMTTESKPELIESINDAKTSGFHYKTWIVSGLGFFTDAYDLFIIGVVTSILVLSGWNKFTTLQSSLLDSTALLSAVIGALIFGRLIDKLGRKTVYGLELIILIVGALGSAFLTPLNGVYVLIIWRFILGIGIGGDYATSSTIMAEYSNTAHRGKLVGMVFSMQSLGLLAGPLITLGLLYSGMSLSLVWKLLLAFGAIPALIVVYFRRKMPETPRYLLRVKGDAEAAVKNWEKYTGIEASADAQAEVIKKSWTQIIKQKEFLITLVGTAGAWFLMDWALYGNSIMSSSMLGVLVPSSVTGLDHLIRTTIYSAMIFGFAAFPGYWLATFTIDRIGRKTIQSIGFAAMALSFGILGVFHQLLSPSYIVQFLLLYGMSYFFINFGPNVTTFIYPPEVFPTKVRGLGAGASAAGGKIGAFVGTFLNAIILRSSIGESGLFMILALLAAFGLIITLVLLPEPKKLDLDESSGEKALLV</sequence>
<feature type="transmembrane region" description="Helical" evidence="5">
    <location>
        <begin position="411"/>
        <end position="432"/>
    </location>
</feature>
<dbReference type="KEGG" id="tvo:TVG0132220"/>
<evidence type="ECO:0000313" key="8">
    <source>
        <dbReference type="Proteomes" id="UP000001017"/>
    </source>
</evidence>
<dbReference type="Proteomes" id="UP000001017">
    <property type="component" value="Chromosome"/>
</dbReference>
<feature type="transmembrane region" description="Helical" evidence="5">
    <location>
        <begin position="260"/>
        <end position="279"/>
    </location>
</feature>
<dbReference type="eggNOG" id="arCOG02682">
    <property type="taxonomic scope" value="Archaea"/>
</dbReference>
<dbReference type="PANTHER" id="PTHR24064">
    <property type="entry name" value="SOLUTE CARRIER FAMILY 22 MEMBER"/>
    <property type="match status" value="1"/>
</dbReference>
<dbReference type="PhylomeDB" id="Q97CH7"/>
<dbReference type="InterPro" id="IPR036259">
    <property type="entry name" value="MFS_trans_sf"/>
</dbReference>
<dbReference type="Pfam" id="PF00083">
    <property type="entry name" value="Sugar_tr"/>
    <property type="match status" value="1"/>
</dbReference>
<dbReference type="InterPro" id="IPR020846">
    <property type="entry name" value="MFS_dom"/>
</dbReference>
<accession>Q97CH7</accession>
<dbReference type="HOGENOM" id="CLU_001265_46_14_2"/>
<evidence type="ECO:0000256" key="1">
    <source>
        <dbReference type="ARBA" id="ARBA00004141"/>
    </source>
</evidence>
<evidence type="ECO:0000256" key="4">
    <source>
        <dbReference type="ARBA" id="ARBA00023136"/>
    </source>
</evidence>
<dbReference type="AlphaFoldDB" id="Q97CH7"/>
<dbReference type="InterPro" id="IPR005828">
    <property type="entry name" value="MFS_sugar_transport-like"/>
</dbReference>